<dbReference type="PRINTS" id="PR00834">
    <property type="entry name" value="PROTEASES2C"/>
</dbReference>
<comment type="similarity">
    <text evidence="1">Belongs to the peptidase S1C family.</text>
</comment>
<evidence type="ECO:0000256" key="2">
    <source>
        <dbReference type="ARBA" id="ARBA00022670"/>
    </source>
</evidence>
<dbReference type="AlphaFoldDB" id="A0A3E0WNW4"/>
<evidence type="ECO:0000313" key="8">
    <source>
        <dbReference type="EMBL" id="RFA34498.1"/>
    </source>
</evidence>
<gene>
    <name evidence="8" type="ORF">CAI16_11350</name>
</gene>
<evidence type="ECO:0000256" key="3">
    <source>
        <dbReference type="ARBA" id="ARBA00022801"/>
    </source>
</evidence>
<dbReference type="PROSITE" id="PS50106">
    <property type="entry name" value="PDZ"/>
    <property type="match status" value="1"/>
</dbReference>
<evidence type="ECO:0000256" key="1">
    <source>
        <dbReference type="ARBA" id="ARBA00010541"/>
    </source>
</evidence>
<dbReference type="FunFam" id="2.40.10.10:FF:000001">
    <property type="entry name" value="Periplasmic serine protease DegS"/>
    <property type="match status" value="1"/>
</dbReference>
<dbReference type="GO" id="GO:0004252">
    <property type="term" value="F:serine-type endopeptidase activity"/>
    <property type="evidence" value="ECO:0007669"/>
    <property type="project" value="InterPro"/>
</dbReference>
<organism evidence="8 9">
    <name type="scientific">Virgibacillus dokdonensis</name>
    <dbReference type="NCBI Taxonomy" id="302167"/>
    <lineage>
        <taxon>Bacteria</taxon>
        <taxon>Bacillati</taxon>
        <taxon>Bacillota</taxon>
        <taxon>Bacilli</taxon>
        <taxon>Bacillales</taxon>
        <taxon>Bacillaceae</taxon>
        <taxon>Virgibacillus</taxon>
    </lineage>
</organism>
<feature type="domain" description="PDZ" evidence="7">
    <location>
        <begin position="328"/>
        <end position="405"/>
    </location>
</feature>
<keyword evidence="6" id="KW-1133">Transmembrane helix</keyword>
<dbReference type="RefSeq" id="WP_116278466.1">
    <property type="nucleotide sequence ID" value="NZ_NFZX01000022.1"/>
</dbReference>
<feature type="compositionally biased region" description="Polar residues" evidence="5">
    <location>
        <begin position="9"/>
        <end position="29"/>
    </location>
</feature>
<dbReference type="SMART" id="SM00228">
    <property type="entry name" value="PDZ"/>
    <property type="match status" value="1"/>
</dbReference>
<dbReference type="Pfam" id="PF13180">
    <property type="entry name" value="PDZ_2"/>
    <property type="match status" value="1"/>
</dbReference>
<dbReference type="SUPFAM" id="SSF50494">
    <property type="entry name" value="Trypsin-like serine proteases"/>
    <property type="match status" value="1"/>
</dbReference>
<dbReference type="Gene3D" id="2.30.42.10">
    <property type="match status" value="1"/>
</dbReference>
<accession>A0A3E0WNW4</accession>
<dbReference type="InterPro" id="IPR043504">
    <property type="entry name" value="Peptidase_S1_PA_chymotrypsin"/>
</dbReference>
<evidence type="ECO:0000256" key="4">
    <source>
        <dbReference type="ARBA" id="ARBA00022825"/>
    </source>
</evidence>
<protein>
    <submittedName>
        <fullName evidence="8">Serine protease</fullName>
    </submittedName>
</protein>
<name>A0A3E0WNW4_9BACI</name>
<dbReference type="PANTHER" id="PTHR43343:SF3">
    <property type="entry name" value="PROTEASE DO-LIKE 8, CHLOROPLASTIC"/>
    <property type="match status" value="1"/>
</dbReference>
<dbReference type="InterPro" id="IPR051201">
    <property type="entry name" value="Chloro_Bact_Ser_Proteases"/>
</dbReference>
<keyword evidence="3" id="KW-0378">Hydrolase</keyword>
<feature type="transmembrane region" description="Helical" evidence="6">
    <location>
        <begin position="64"/>
        <end position="87"/>
    </location>
</feature>
<dbReference type="PANTHER" id="PTHR43343">
    <property type="entry name" value="PEPTIDASE S12"/>
    <property type="match status" value="1"/>
</dbReference>
<feature type="compositionally biased region" description="Basic and acidic residues" evidence="5">
    <location>
        <begin position="30"/>
        <end position="42"/>
    </location>
</feature>
<evidence type="ECO:0000313" key="9">
    <source>
        <dbReference type="Proteomes" id="UP000256488"/>
    </source>
</evidence>
<dbReference type="Pfam" id="PF13365">
    <property type="entry name" value="Trypsin_2"/>
    <property type="match status" value="1"/>
</dbReference>
<keyword evidence="6" id="KW-0812">Transmembrane</keyword>
<dbReference type="InterPro" id="IPR001940">
    <property type="entry name" value="Peptidase_S1C"/>
</dbReference>
<keyword evidence="4" id="KW-0720">Serine protease</keyword>
<comment type="caution">
    <text evidence="8">The sequence shown here is derived from an EMBL/GenBank/DDBJ whole genome shotgun (WGS) entry which is preliminary data.</text>
</comment>
<evidence type="ECO:0000256" key="5">
    <source>
        <dbReference type="SAM" id="MobiDB-lite"/>
    </source>
</evidence>
<dbReference type="InterPro" id="IPR036034">
    <property type="entry name" value="PDZ_sf"/>
</dbReference>
<dbReference type="EMBL" id="NFZX01000022">
    <property type="protein sequence ID" value="RFA34498.1"/>
    <property type="molecule type" value="Genomic_DNA"/>
</dbReference>
<dbReference type="Gene3D" id="2.40.10.10">
    <property type="entry name" value="Trypsin-like serine proteases"/>
    <property type="match status" value="2"/>
</dbReference>
<keyword evidence="2 8" id="KW-0645">Protease</keyword>
<keyword evidence="6" id="KW-0472">Membrane</keyword>
<proteinExistence type="inferred from homology"/>
<sequence length="453" mass="49008">MKVDDRNNEQTNQHNEFNDNENPTSQQSKNHQDSHQLTHEKSITQQDASYDNTTGNKKTTNKSLLHFILGGISGGVVSVIIIALLMFTNIIPMTQDNENGSASADENNQSQEVVKTLASEDSKVSTNIEETSKAVVGVINKQQQNIWTESQEAGTGSGIIYKKENGKAYVITNQHVVEGAEEVEVALNYSEERLNANVLGTDELTDLAVLEIDGDSITTVANMGSSKELKIGENVLAIGNPLGMEFANTVTKGVISGLNRSVPIDTNGDRRADWITEVIQTDAAINPGNSGGALVNEKGAVVGINSMKIARQEVEGIGFAIPVDTALPIIEQLESNGEIERPLIGISTAAIEQVPPQYRTDIQLPEDVKGGMVIANVENGSPADKAGLQQFDVITKINGNDVTSILELRKFLYSDASIGEKIDVEYYRDGKKETTKLTLEAKQPQSENKTEQG</sequence>
<evidence type="ECO:0000259" key="7">
    <source>
        <dbReference type="PROSITE" id="PS50106"/>
    </source>
</evidence>
<feature type="region of interest" description="Disordered" evidence="5">
    <location>
        <begin position="1"/>
        <end position="55"/>
    </location>
</feature>
<dbReference type="GO" id="GO:0006508">
    <property type="term" value="P:proteolysis"/>
    <property type="evidence" value="ECO:0007669"/>
    <property type="project" value="UniProtKB-KW"/>
</dbReference>
<evidence type="ECO:0000256" key="6">
    <source>
        <dbReference type="SAM" id="Phobius"/>
    </source>
</evidence>
<dbReference type="InterPro" id="IPR001478">
    <property type="entry name" value="PDZ"/>
</dbReference>
<feature type="region of interest" description="Disordered" evidence="5">
    <location>
        <begin position="433"/>
        <end position="453"/>
    </location>
</feature>
<reference evidence="8 9" key="1">
    <citation type="submission" date="2017-05" db="EMBL/GenBank/DDBJ databases">
        <title>Virgibacillus sp. AK90 isolated from a saltern of Kakinada, India.</title>
        <authorList>
            <person name="Gupta V."/>
            <person name="Sidhu C."/>
            <person name="Korpole S."/>
            <person name="Pinnaka A.K."/>
        </authorList>
    </citation>
    <scope>NUCLEOTIDE SEQUENCE [LARGE SCALE GENOMIC DNA]</scope>
    <source>
        <strain evidence="8 9">AK90</strain>
    </source>
</reference>
<dbReference type="SUPFAM" id="SSF50156">
    <property type="entry name" value="PDZ domain-like"/>
    <property type="match status" value="1"/>
</dbReference>
<dbReference type="Proteomes" id="UP000256488">
    <property type="component" value="Unassembled WGS sequence"/>
</dbReference>
<dbReference type="InterPro" id="IPR009003">
    <property type="entry name" value="Peptidase_S1_PA"/>
</dbReference>